<dbReference type="GO" id="GO:0005524">
    <property type="term" value="F:ATP binding"/>
    <property type="evidence" value="ECO:0007669"/>
    <property type="project" value="UniProtKB-KW"/>
</dbReference>
<dbReference type="InterPro" id="IPR006203">
    <property type="entry name" value="GHMP_knse_ATP-bd_CS"/>
</dbReference>
<dbReference type="NCBIfam" id="TIGR00191">
    <property type="entry name" value="thrB"/>
    <property type="match status" value="1"/>
</dbReference>
<comment type="caution">
    <text evidence="14">The sequence shown here is derived from an EMBL/GenBank/DDBJ whole genome shotgun (WGS) entry which is preliminary data.</text>
</comment>
<dbReference type="Pfam" id="PF08544">
    <property type="entry name" value="GHMP_kinases_C"/>
    <property type="match status" value="1"/>
</dbReference>
<evidence type="ECO:0000313" key="14">
    <source>
        <dbReference type="EMBL" id="GHP05226.1"/>
    </source>
</evidence>
<evidence type="ECO:0000256" key="1">
    <source>
        <dbReference type="ARBA" id="ARBA00005015"/>
    </source>
</evidence>
<evidence type="ECO:0000256" key="9">
    <source>
        <dbReference type="ARBA" id="ARBA00022777"/>
    </source>
</evidence>
<evidence type="ECO:0000256" key="5">
    <source>
        <dbReference type="ARBA" id="ARBA00022605"/>
    </source>
</evidence>
<keyword evidence="7" id="KW-0791">Threonine biosynthesis</keyword>
<dbReference type="AlphaFoldDB" id="A0A830HCY1"/>
<evidence type="ECO:0000313" key="15">
    <source>
        <dbReference type="Proteomes" id="UP000660262"/>
    </source>
</evidence>
<dbReference type="InterPro" id="IPR013750">
    <property type="entry name" value="GHMP_kinase_C_dom"/>
</dbReference>
<evidence type="ECO:0000256" key="4">
    <source>
        <dbReference type="ARBA" id="ARBA00017858"/>
    </source>
</evidence>
<dbReference type="Proteomes" id="UP000660262">
    <property type="component" value="Unassembled WGS sequence"/>
</dbReference>
<feature type="domain" description="GHMP kinase N-terminal" evidence="12">
    <location>
        <begin position="157"/>
        <end position="223"/>
    </location>
</feature>
<evidence type="ECO:0000256" key="6">
    <source>
        <dbReference type="ARBA" id="ARBA00022679"/>
    </source>
</evidence>
<dbReference type="PRINTS" id="PR00958">
    <property type="entry name" value="HOMSERKINASE"/>
</dbReference>
<dbReference type="InterPro" id="IPR020568">
    <property type="entry name" value="Ribosomal_Su5_D2-typ_SF"/>
</dbReference>
<dbReference type="EC" id="2.7.1.39" evidence="3"/>
<evidence type="ECO:0000259" key="13">
    <source>
        <dbReference type="Pfam" id="PF08544"/>
    </source>
</evidence>
<feature type="domain" description="GHMP kinase C-terminal" evidence="13">
    <location>
        <begin position="327"/>
        <end position="371"/>
    </location>
</feature>
<keyword evidence="10" id="KW-0067">ATP-binding</keyword>
<organism evidence="14 15">
    <name type="scientific">Pycnococcus provasolii</name>
    <dbReference type="NCBI Taxonomy" id="41880"/>
    <lineage>
        <taxon>Eukaryota</taxon>
        <taxon>Viridiplantae</taxon>
        <taxon>Chlorophyta</taxon>
        <taxon>Pseudoscourfieldiophyceae</taxon>
        <taxon>Pseudoscourfieldiales</taxon>
        <taxon>Pycnococcaceae</taxon>
        <taxon>Pycnococcus</taxon>
    </lineage>
</organism>
<evidence type="ECO:0000256" key="10">
    <source>
        <dbReference type="ARBA" id="ARBA00022840"/>
    </source>
</evidence>
<accession>A0A830HCY1</accession>
<name>A0A830HCY1_9CHLO</name>
<dbReference type="UniPathway" id="UPA00050">
    <property type="reaction ID" value="UER00064"/>
</dbReference>
<evidence type="ECO:0000256" key="2">
    <source>
        <dbReference type="ARBA" id="ARBA00007370"/>
    </source>
</evidence>
<evidence type="ECO:0000256" key="3">
    <source>
        <dbReference type="ARBA" id="ARBA00012078"/>
    </source>
</evidence>
<dbReference type="Gene3D" id="3.30.70.890">
    <property type="entry name" value="GHMP kinase, C-terminal domain"/>
    <property type="match status" value="1"/>
</dbReference>
<comment type="similarity">
    <text evidence="2">Belongs to the GHMP kinase family. Homoserine kinase subfamily.</text>
</comment>
<dbReference type="GO" id="GO:0009088">
    <property type="term" value="P:threonine biosynthetic process"/>
    <property type="evidence" value="ECO:0007669"/>
    <property type="project" value="UniProtKB-UniPathway"/>
</dbReference>
<proteinExistence type="inferred from homology"/>
<keyword evidence="9" id="KW-0418">Kinase</keyword>
<keyword evidence="5" id="KW-0028">Amino-acid biosynthesis</keyword>
<keyword evidence="6" id="KW-0808">Transferase</keyword>
<dbReference type="PANTHER" id="PTHR20861:SF1">
    <property type="entry name" value="HOMOSERINE KINASE"/>
    <property type="match status" value="1"/>
</dbReference>
<evidence type="ECO:0000259" key="12">
    <source>
        <dbReference type="Pfam" id="PF00288"/>
    </source>
</evidence>
<dbReference type="OrthoDB" id="195231at2759"/>
<dbReference type="Gene3D" id="3.30.230.10">
    <property type="match status" value="1"/>
</dbReference>
<sequence length="447" mass="47843">MPPPPPRFWDTLVHILVRVETPGGRLAVTSATPSAVCVVDDERYAQITALPEAAALNLPLDEEWHLTVPATSANMGPGFDTLGIALEVLNEVCVRWRTDVDTFEGIDPFTSDPQVTLLGEGVDSLPRDATNGVVAMVKRGYESTVATDKMKLPIGWMEFVCVNRIPPARGMGSSSGALVAGIAAGMALRGHDVTTSKARNILLQETAALEGHPDNVAPCIYGGFQLCYTPRSLESTMEIDTDNGELGDALTRSEKPAQYISRRVEPPTTPPLAVLYIPDFESSTKETRASLPTEYSVKDVVFTISRNALLIHAYSCGEWKVLDEATRDRMHQPYRGDPSGFPLSRLLKAAQEAGAHGSFMSGAGPTVLAFAGGYAMESKASNVTEPATPEAMLQASAVADAMDKAAKAAGLTGRSVVTAPSNNGVEAQMRRTVDVDKMSDRIPDLRD</sequence>
<reference evidence="14" key="1">
    <citation type="submission" date="2020-10" db="EMBL/GenBank/DDBJ databases">
        <title>Unveiling of a novel bifunctional photoreceptor, Dualchrome1, isolated from a cosmopolitan green alga.</title>
        <authorList>
            <person name="Suzuki S."/>
            <person name="Kawachi M."/>
        </authorList>
    </citation>
    <scope>NUCLEOTIDE SEQUENCE</scope>
    <source>
        <strain evidence="14">NIES 2893</strain>
    </source>
</reference>
<dbReference type="InterPro" id="IPR014721">
    <property type="entry name" value="Ribsml_uS5_D2-typ_fold_subgr"/>
</dbReference>
<evidence type="ECO:0000256" key="8">
    <source>
        <dbReference type="ARBA" id="ARBA00022741"/>
    </source>
</evidence>
<dbReference type="InterPro" id="IPR006204">
    <property type="entry name" value="GHMP_kinase_N_dom"/>
</dbReference>
<dbReference type="SUPFAM" id="SSF54211">
    <property type="entry name" value="Ribosomal protein S5 domain 2-like"/>
    <property type="match status" value="1"/>
</dbReference>
<dbReference type="EMBL" id="BNJQ01000009">
    <property type="protein sequence ID" value="GHP05226.1"/>
    <property type="molecule type" value="Genomic_DNA"/>
</dbReference>
<dbReference type="SUPFAM" id="SSF55060">
    <property type="entry name" value="GHMP Kinase, C-terminal domain"/>
    <property type="match status" value="1"/>
</dbReference>
<keyword evidence="15" id="KW-1185">Reference proteome</keyword>
<dbReference type="InterPro" id="IPR000870">
    <property type="entry name" value="Homoserine_kinase"/>
</dbReference>
<dbReference type="PANTHER" id="PTHR20861">
    <property type="entry name" value="HOMOSERINE/4-DIPHOSPHOCYTIDYL-2-C-METHYL-D-ERYTHRITOL KINASE"/>
    <property type="match status" value="1"/>
</dbReference>
<dbReference type="HAMAP" id="MF_00384">
    <property type="entry name" value="Homoser_kinase"/>
    <property type="match status" value="1"/>
</dbReference>
<protein>
    <recommendedName>
        <fullName evidence="4">Homoserine kinase</fullName>
        <ecNumber evidence="3">2.7.1.39</ecNumber>
    </recommendedName>
</protein>
<dbReference type="PROSITE" id="PS00627">
    <property type="entry name" value="GHMP_KINASES_ATP"/>
    <property type="match status" value="1"/>
</dbReference>
<dbReference type="Pfam" id="PF00288">
    <property type="entry name" value="GHMP_kinases_N"/>
    <property type="match status" value="1"/>
</dbReference>
<evidence type="ECO:0000256" key="11">
    <source>
        <dbReference type="ARBA" id="ARBA00049913"/>
    </source>
</evidence>
<gene>
    <name evidence="14" type="ORF">PPROV_000397800</name>
</gene>
<dbReference type="InterPro" id="IPR036554">
    <property type="entry name" value="GHMP_kinase_C_sf"/>
</dbReference>
<comment type="pathway">
    <text evidence="1">Amino-acid biosynthesis; L-threonine biosynthesis; L-threonine from L-aspartate: step 4/5.</text>
</comment>
<keyword evidence="8" id="KW-0547">Nucleotide-binding</keyword>
<evidence type="ECO:0000256" key="7">
    <source>
        <dbReference type="ARBA" id="ARBA00022697"/>
    </source>
</evidence>
<comment type="catalytic activity">
    <reaction evidence="11">
        <text>L-homoserine + ATP = O-phospho-L-homoserine + ADP + H(+)</text>
        <dbReference type="Rhea" id="RHEA:13985"/>
        <dbReference type="ChEBI" id="CHEBI:15378"/>
        <dbReference type="ChEBI" id="CHEBI:30616"/>
        <dbReference type="ChEBI" id="CHEBI:57476"/>
        <dbReference type="ChEBI" id="CHEBI:57590"/>
        <dbReference type="ChEBI" id="CHEBI:456216"/>
        <dbReference type="EC" id="2.7.1.39"/>
    </reaction>
    <physiologicalReaction direction="left-to-right" evidence="11">
        <dbReference type="Rhea" id="RHEA:13986"/>
    </physiologicalReaction>
</comment>
<dbReference type="GO" id="GO:0004413">
    <property type="term" value="F:homoserine kinase activity"/>
    <property type="evidence" value="ECO:0007669"/>
    <property type="project" value="UniProtKB-EC"/>
</dbReference>